<dbReference type="PROSITE" id="PS51014">
    <property type="entry name" value="COBK_CBIJ"/>
    <property type="match status" value="1"/>
</dbReference>
<dbReference type="Proteomes" id="UP000196365">
    <property type="component" value="Unassembled WGS sequence"/>
</dbReference>
<evidence type="ECO:0000256" key="3">
    <source>
        <dbReference type="ARBA" id="ARBA00023002"/>
    </source>
</evidence>
<name>A0A1T4KIP2_9FIRM</name>
<dbReference type="PANTHER" id="PTHR36925">
    <property type="entry name" value="COBALT-PRECORRIN-6A REDUCTASE"/>
    <property type="match status" value="1"/>
</dbReference>
<organism evidence="4 5">
    <name type="scientific">Garciella nitratireducens DSM 15102</name>
    <dbReference type="NCBI Taxonomy" id="1121911"/>
    <lineage>
        <taxon>Bacteria</taxon>
        <taxon>Bacillati</taxon>
        <taxon>Bacillota</taxon>
        <taxon>Clostridia</taxon>
        <taxon>Eubacteriales</taxon>
        <taxon>Eubacteriaceae</taxon>
        <taxon>Garciella</taxon>
    </lineage>
</organism>
<dbReference type="GO" id="GO:0016994">
    <property type="term" value="F:precorrin-6A reductase activity"/>
    <property type="evidence" value="ECO:0007669"/>
    <property type="project" value="InterPro"/>
</dbReference>
<proteinExistence type="predicted"/>
<accession>A0A1T4KIP2</accession>
<dbReference type="OrthoDB" id="9780707at2"/>
<comment type="pathway">
    <text evidence="1">Cofactor biosynthesis; adenosylcobalamin biosynthesis.</text>
</comment>
<reference evidence="4 5" key="1">
    <citation type="submission" date="2017-02" db="EMBL/GenBank/DDBJ databases">
        <authorList>
            <person name="Peterson S.W."/>
        </authorList>
    </citation>
    <scope>NUCLEOTIDE SEQUENCE [LARGE SCALE GENOMIC DNA]</scope>
    <source>
        <strain evidence="4 5">DSM 15102</strain>
    </source>
</reference>
<evidence type="ECO:0000313" key="5">
    <source>
        <dbReference type="Proteomes" id="UP000196365"/>
    </source>
</evidence>
<evidence type="ECO:0000256" key="1">
    <source>
        <dbReference type="ARBA" id="ARBA00004953"/>
    </source>
</evidence>
<dbReference type="AlphaFoldDB" id="A0A1T4KIP2"/>
<evidence type="ECO:0000256" key="2">
    <source>
        <dbReference type="ARBA" id="ARBA00022573"/>
    </source>
</evidence>
<dbReference type="UniPathway" id="UPA00148"/>
<dbReference type="PANTHER" id="PTHR36925:SF1">
    <property type="entry name" value="COBALT-PRECORRIN-6A REDUCTASE"/>
    <property type="match status" value="1"/>
</dbReference>
<dbReference type="RefSeq" id="WP_159454648.1">
    <property type="nucleotide sequence ID" value="NZ_FUWV01000002.1"/>
</dbReference>
<dbReference type="EMBL" id="FUWV01000002">
    <property type="protein sequence ID" value="SJZ42289.1"/>
    <property type="molecule type" value="Genomic_DNA"/>
</dbReference>
<dbReference type="NCBIfam" id="TIGR00715">
    <property type="entry name" value="precor6x_red"/>
    <property type="match status" value="1"/>
</dbReference>
<dbReference type="InterPro" id="IPR003723">
    <property type="entry name" value="Precorrin-6x_reduct"/>
</dbReference>
<dbReference type="Pfam" id="PF02571">
    <property type="entry name" value="CbiJ"/>
    <property type="match status" value="1"/>
</dbReference>
<dbReference type="GO" id="GO:0009236">
    <property type="term" value="P:cobalamin biosynthetic process"/>
    <property type="evidence" value="ECO:0007669"/>
    <property type="project" value="UniProtKB-UniPathway"/>
</dbReference>
<evidence type="ECO:0000313" key="4">
    <source>
        <dbReference type="EMBL" id="SJZ42289.1"/>
    </source>
</evidence>
<protein>
    <submittedName>
        <fullName evidence="4">Precorrin-6A/cobalt-precorrin-6A reductase</fullName>
    </submittedName>
</protein>
<keyword evidence="2" id="KW-0169">Cobalamin biosynthesis</keyword>
<keyword evidence="5" id="KW-1185">Reference proteome</keyword>
<keyword evidence="3" id="KW-0560">Oxidoreductase</keyword>
<sequence length="263" mass="30499">MILLLGGTKDSREIAKRLLQEGYLIVGTVTTPYGKKLLEEIEKVKVYCISLNEFCFYELIHKEKITLILDATHPYATEISKLAMKVSKREGIPYIRFERRPIQYKNIIMLKDIEEAVKFLKNTQGNIMLTIGSKNLEPFVKQIERKRFYVRVLPTPEVIAKCNKLGIDIGHIIGMQGPFSKELNQALYKQYHIQYMITKESGEIGGTLEKVQAALELGIQILMIERPSIEYEKIFYNIEKLIDAIKEEERKNGKRLVNCRAWK</sequence>
<dbReference type="NCBIfam" id="NF005970">
    <property type="entry name" value="PRK08057.1-4"/>
    <property type="match status" value="1"/>
</dbReference>
<gene>
    <name evidence="4" type="ORF">SAMN02745973_00548</name>
</gene>